<dbReference type="Proteomes" id="UP000257039">
    <property type="component" value="Unassembled WGS sequence"/>
</dbReference>
<protein>
    <submittedName>
        <fullName evidence="1">Uncharacterized protein</fullName>
    </submittedName>
</protein>
<dbReference type="RefSeq" id="WP_094787754.1">
    <property type="nucleotide sequence ID" value="NZ_NDXW01000001.1"/>
</dbReference>
<sequence length="114" mass="13477">MLVVKKEPHPIQFASPLYEHYEYVYENPQHVLVRVVITHQSKLQYFYILFDKASHMVLVENKDVNTIPVDLLQAFLARYMPFDVEHVECFSDVLAFANYYKTLKHLKLMTLEAA</sequence>
<keyword evidence="2" id="KW-1185">Reference proteome</keyword>
<dbReference type="EMBL" id="NDXW01000001">
    <property type="protein sequence ID" value="RDH44642.1"/>
    <property type="molecule type" value="Genomic_DNA"/>
</dbReference>
<gene>
    <name evidence="1" type="ORF">B9G39_15035</name>
</gene>
<comment type="caution">
    <text evidence="1">The sequence shown here is derived from an EMBL/GenBank/DDBJ whole genome shotgun (WGS) entry which is preliminary data.</text>
</comment>
<evidence type="ECO:0000313" key="1">
    <source>
        <dbReference type="EMBL" id="RDH44642.1"/>
    </source>
</evidence>
<dbReference type="AlphaFoldDB" id="A0A4P9VR97"/>
<accession>A0A4P9VR97</accession>
<name>A0A4P9VR97_9GAMM</name>
<reference evidence="1 2" key="1">
    <citation type="submission" date="2017-04" db="EMBL/GenBank/DDBJ databases">
        <title>Draft genome sequence of Zooshikella ganghwensis VG4 isolated from Red Sea sediments.</title>
        <authorList>
            <person name="Rehman Z."/>
            <person name="Alam I."/>
            <person name="Kamau A."/>
            <person name="Bajic V."/>
            <person name="Leiknes T."/>
        </authorList>
    </citation>
    <scope>NUCLEOTIDE SEQUENCE [LARGE SCALE GENOMIC DNA]</scope>
    <source>
        <strain evidence="1 2">VG4</strain>
    </source>
</reference>
<proteinExistence type="predicted"/>
<evidence type="ECO:0000313" key="2">
    <source>
        <dbReference type="Proteomes" id="UP000257039"/>
    </source>
</evidence>
<organism evidence="1 2">
    <name type="scientific">Zooshikella ganghwensis</name>
    <dbReference type="NCBI Taxonomy" id="202772"/>
    <lineage>
        <taxon>Bacteria</taxon>
        <taxon>Pseudomonadati</taxon>
        <taxon>Pseudomonadota</taxon>
        <taxon>Gammaproteobacteria</taxon>
        <taxon>Oceanospirillales</taxon>
        <taxon>Zooshikellaceae</taxon>
        <taxon>Zooshikella</taxon>
    </lineage>
</organism>